<reference evidence="2" key="1">
    <citation type="journal article" date="2016" name="Nature">
        <title>The genome of the seagrass Zostera marina reveals angiosperm adaptation to the sea.</title>
        <authorList>
            <person name="Olsen J.L."/>
            <person name="Rouze P."/>
            <person name="Verhelst B."/>
            <person name="Lin Y.-C."/>
            <person name="Bayer T."/>
            <person name="Collen J."/>
            <person name="Dattolo E."/>
            <person name="De Paoli E."/>
            <person name="Dittami S."/>
            <person name="Maumus F."/>
            <person name="Michel G."/>
            <person name="Kersting A."/>
            <person name="Lauritano C."/>
            <person name="Lohaus R."/>
            <person name="Toepel M."/>
            <person name="Tonon T."/>
            <person name="Vanneste K."/>
            <person name="Amirebrahimi M."/>
            <person name="Brakel J."/>
            <person name="Bostroem C."/>
            <person name="Chovatia M."/>
            <person name="Grimwood J."/>
            <person name="Jenkins J.W."/>
            <person name="Jueterbock A."/>
            <person name="Mraz A."/>
            <person name="Stam W.T."/>
            <person name="Tice H."/>
            <person name="Bornberg-Bauer E."/>
            <person name="Green P.J."/>
            <person name="Pearson G.A."/>
            <person name="Procaccini G."/>
            <person name="Duarte C.M."/>
            <person name="Schmutz J."/>
            <person name="Reusch T.B.H."/>
            <person name="Van de Peer Y."/>
        </authorList>
    </citation>
    <scope>NUCLEOTIDE SEQUENCE [LARGE SCALE GENOMIC DNA]</scope>
    <source>
        <strain evidence="2">cv. Finnish</strain>
    </source>
</reference>
<dbReference type="EMBL" id="LFYR01001757">
    <property type="protein sequence ID" value="KMZ59657.1"/>
    <property type="molecule type" value="Genomic_DNA"/>
</dbReference>
<dbReference type="AlphaFoldDB" id="A0A0K9NUE4"/>
<accession>A0A0K9NUE4</accession>
<dbReference type="STRING" id="29655.A0A0K9NUE4"/>
<name>A0A0K9NUE4_ZOSMR</name>
<dbReference type="OrthoDB" id="1898956at2759"/>
<keyword evidence="2" id="KW-1185">Reference proteome</keyword>
<dbReference type="Proteomes" id="UP000036987">
    <property type="component" value="Unassembled WGS sequence"/>
</dbReference>
<dbReference type="OMA" id="WAYPPTR"/>
<sequence length="64" mass="7373">MVFNFPHTRSQLAATLALFTTGAALFSYGAHLSFVNIEPQQNRVKARSDFVKDYLRRKYGSYDR</sequence>
<protein>
    <submittedName>
        <fullName evidence="1">Uncharacterized protein</fullName>
    </submittedName>
</protein>
<gene>
    <name evidence="1" type="ORF">ZOSMA_66G00770</name>
</gene>
<evidence type="ECO:0000313" key="2">
    <source>
        <dbReference type="Proteomes" id="UP000036987"/>
    </source>
</evidence>
<comment type="caution">
    <text evidence="1">The sequence shown here is derived from an EMBL/GenBank/DDBJ whole genome shotgun (WGS) entry which is preliminary data.</text>
</comment>
<evidence type="ECO:0000313" key="1">
    <source>
        <dbReference type="EMBL" id="KMZ59657.1"/>
    </source>
</evidence>
<proteinExistence type="predicted"/>
<organism evidence="1 2">
    <name type="scientific">Zostera marina</name>
    <name type="common">Eelgrass</name>
    <dbReference type="NCBI Taxonomy" id="29655"/>
    <lineage>
        <taxon>Eukaryota</taxon>
        <taxon>Viridiplantae</taxon>
        <taxon>Streptophyta</taxon>
        <taxon>Embryophyta</taxon>
        <taxon>Tracheophyta</taxon>
        <taxon>Spermatophyta</taxon>
        <taxon>Magnoliopsida</taxon>
        <taxon>Liliopsida</taxon>
        <taxon>Zosteraceae</taxon>
        <taxon>Zostera</taxon>
    </lineage>
</organism>